<accession>V8P0W8</accession>
<reference evidence="2 3" key="1">
    <citation type="journal article" date="2013" name="Proc. Natl. Acad. Sci. U.S.A.">
        <title>The king cobra genome reveals dynamic gene evolution and adaptation in the snake venom system.</title>
        <authorList>
            <person name="Vonk F.J."/>
            <person name="Casewell N.R."/>
            <person name="Henkel C.V."/>
            <person name="Heimberg A.M."/>
            <person name="Jansen H.J."/>
            <person name="McCleary R.J."/>
            <person name="Kerkkamp H.M."/>
            <person name="Vos R.A."/>
            <person name="Guerreiro I."/>
            <person name="Calvete J.J."/>
            <person name="Wuster W."/>
            <person name="Woods A.E."/>
            <person name="Logan J.M."/>
            <person name="Harrison R.A."/>
            <person name="Castoe T.A."/>
            <person name="de Koning A.P."/>
            <person name="Pollock D.D."/>
            <person name="Yandell M."/>
            <person name="Calderon D."/>
            <person name="Renjifo C."/>
            <person name="Currier R.B."/>
            <person name="Salgado D."/>
            <person name="Pla D."/>
            <person name="Sanz L."/>
            <person name="Hyder A.S."/>
            <person name="Ribeiro J.M."/>
            <person name="Arntzen J.W."/>
            <person name="van den Thillart G.E."/>
            <person name="Boetzer M."/>
            <person name="Pirovano W."/>
            <person name="Dirks R.P."/>
            <person name="Spaink H.P."/>
            <person name="Duboule D."/>
            <person name="McGlinn E."/>
            <person name="Kini R.M."/>
            <person name="Richardson M.K."/>
        </authorList>
    </citation>
    <scope>NUCLEOTIDE SEQUENCE</scope>
    <source>
        <tissue evidence="2">Blood</tissue>
    </source>
</reference>
<proteinExistence type="predicted"/>
<feature type="compositionally biased region" description="Basic and acidic residues" evidence="1">
    <location>
        <begin position="52"/>
        <end position="73"/>
    </location>
</feature>
<dbReference type="EMBL" id="AZIM01001081">
    <property type="protein sequence ID" value="ETE68159.1"/>
    <property type="molecule type" value="Genomic_DNA"/>
</dbReference>
<comment type="caution">
    <text evidence="2">The sequence shown here is derived from an EMBL/GenBank/DDBJ whole genome shotgun (WGS) entry which is preliminary data.</text>
</comment>
<dbReference type="AlphaFoldDB" id="V8P0W8"/>
<organism evidence="2 3">
    <name type="scientific">Ophiophagus hannah</name>
    <name type="common">King cobra</name>
    <name type="synonym">Naja hannah</name>
    <dbReference type="NCBI Taxonomy" id="8665"/>
    <lineage>
        <taxon>Eukaryota</taxon>
        <taxon>Metazoa</taxon>
        <taxon>Chordata</taxon>
        <taxon>Craniata</taxon>
        <taxon>Vertebrata</taxon>
        <taxon>Euteleostomi</taxon>
        <taxon>Lepidosauria</taxon>
        <taxon>Squamata</taxon>
        <taxon>Bifurcata</taxon>
        <taxon>Unidentata</taxon>
        <taxon>Episquamata</taxon>
        <taxon>Toxicofera</taxon>
        <taxon>Serpentes</taxon>
        <taxon>Colubroidea</taxon>
        <taxon>Elapidae</taxon>
        <taxon>Elapinae</taxon>
        <taxon>Ophiophagus</taxon>
    </lineage>
</organism>
<protein>
    <submittedName>
        <fullName evidence="2">Microtubule-actin cross-linking factor 1</fullName>
    </submittedName>
</protein>
<feature type="non-terminal residue" evidence="2">
    <location>
        <position position="1"/>
    </location>
</feature>
<keyword evidence="3" id="KW-1185">Reference proteome</keyword>
<dbReference type="OrthoDB" id="18740at2759"/>
<feature type="region of interest" description="Disordered" evidence="1">
    <location>
        <begin position="47"/>
        <end position="107"/>
    </location>
</feature>
<dbReference type="Proteomes" id="UP000018936">
    <property type="component" value="Unassembled WGS sequence"/>
</dbReference>
<gene>
    <name evidence="2" type="primary">Macf1</name>
    <name evidence="2" type="ORF">L345_06054</name>
</gene>
<evidence type="ECO:0000256" key="1">
    <source>
        <dbReference type="SAM" id="MobiDB-lite"/>
    </source>
</evidence>
<name>V8P0W8_OPHHA</name>
<evidence type="ECO:0000313" key="3">
    <source>
        <dbReference type="Proteomes" id="UP000018936"/>
    </source>
</evidence>
<sequence>MTKVHHNNLQASSHADICPNGKGWWFPRFSSPSGPAGVFLLGTMSSSDEETLSERSYRSEPSCKSERSYRSERSGSLSPCPPGDTLPWNLPLHEQKKRKSQDSVLDPAERAVVRVAGSEKVAADWMLVMATLVGSSPVATAPSGKKRK</sequence>
<evidence type="ECO:0000313" key="2">
    <source>
        <dbReference type="EMBL" id="ETE68159.1"/>
    </source>
</evidence>